<comment type="caution">
    <text evidence="7">The sequence shown here is derived from an EMBL/GenBank/DDBJ whole genome shotgun (WGS) entry which is preliminary data.</text>
</comment>
<feature type="compositionally biased region" description="Polar residues" evidence="5">
    <location>
        <begin position="363"/>
        <end position="376"/>
    </location>
</feature>
<feature type="compositionally biased region" description="Low complexity" evidence="5">
    <location>
        <begin position="24"/>
        <end position="36"/>
    </location>
</feature>
<feature type="compositionally biased region" description="Basic and acidic residues" evidence="5">
    <location>
        <begin position="297"/>
        <end position="312"/>
    </location>
</feature>
<dbReference type="SUPFAM" id="SSF56112">
    <property type="entry name" value="Protein kinase-like (PK-like)"/>
    <property type="match status" value="1"/>
</dbReference>
<evidence type="ECO:0000256" key="2">
    <source>
        <dbReference type="ARBA" id="ARBA00022741"/>
    </source>
</evidence>
<dbReference type="GO" id="GO:0005524">
    <property type="term" value="F:ATP binding"/>
    <property type="evidence" value="ECO:0007669"/>
    <property type="project" value="UniProtKB-KW"/>
</dbReference>
<evidence type="ECO:0000256" key="3">
    <source>
        <dbReference type="ARBA" id="ARBA00022777"/>
    </source>
</evidence>
<name>A0A427YW58_9TREE</name>
<feature type="region of interest" description="Disordered" evidence="5">
    <location>
        <begin position="640"/>
        <end position="662"/>
    </location>
</feature>
<dbReference type="EMBL" id="RSCD01000001">
    <property type="protein sequence ID" value="RSH95373.1"/>
    <property type="molecule type" value="Genomic_DNA"/>
</dbReference>
<evidence type="ECO:0000256" key="1">
    <source>
        <dbReference type="ARBA" id="ARBA00022679"/>
    </source>
</evidence>
<feature type="compositionally biased region" description="Acidic residues" evidence="5">
    <location>
        <begin position="421"/>
        <end position="436"/>
    </location>
</feature>
<dbReference type="InterPro" id="IPR051681">
    <property type="entry name" value="Ser/Thr_Kinases-Pseudokinases"/>
</dbReference>
<feature type="domain" description="Protein kinase" evidence="6">
    <location>
        <begin position="728"/>
        <end position="990"/>
    </location>
</feature>
<feature type="compositionally biased region" description="Acidic residues" evidence="5">
    <location>
        <begin position="584"/>
        <end position="612"/>
    </location>
</feature>
<keyword evidence="1" id="KW-0808">Transferase</keyword>
<feature type="compositionally biased region" description="Polar residues" evidence="5">
    <location>
        <begin position="540"/>
        <end position="552"/>
    </location>
</feature>
<dbReference type="PANTHER" id="PTHR44329:SF288">
    <property type="entry name" value="MITOGEN-ACTIVATED PROTEIN KINASE KINASE KINASE 20"/>
    <property type="match status" value="1"/>
</dbReference>
<dbReference type="InterPro" id="IPR011009">
    <property type="entry name" value="Kinase-like_dom_sf"/>
</dbReference>
<feature type="compositionally biased region" description="Polar residues" evidence="5">
    <location>
        <begin position="230"/>
        <end position="240"/>
    </location>
</feature>
<dbReference type="OrthoDB" id="4062651at2759"/>
<evidence type="ECO:0000259" key="6">
    <source>
        <dbReference type="PROSITE" id="PS50011"/>
    </source>
</evidence>
<dbReference type="PROSITE" id="PS50011">
    <property type="entry name" value="PROTEIN_KINASE_DOM"/>
    <property type="match status" value="1"/>
</dbReference>
<dbReference type="InterPro" id="IPR001245">
    <property type="entry name" value="Ser-Thr/Tyr_kinase_cat_dom"/>
</dbReference>
<dbReference type="STRING" id="1890683.A0A427YW58"/>
<dbReference type="AlphaFoldDB" id="A0A427YW58"/>
<keyword evidence="4" id="KW-0067">ATP-binding</keyword>
<organism evidence="7 8">
    <name type="scientific">Saitozyma podzolica</name>
    <dbReference type="NCBI Taxonomy" id="1890683"/>
    <lineage>
        <taxon>Eukaryota</taxon>
        <taxon>Fungi</taxon>
        <taxon>Dikarya</taxon>
        <taxon>Basidiomycota</taxon>
        <taxon>Agaricomycotina</taxon>
        <taxon>Tremellomycetes</taxon>
        <taxon>Tremellales</taxon>
        <taxon>Trimorphomycetaceae</taxon>
        <taxon>Saitozyma</taxon>
    </lineage>
</organism>
<dbReference type="CDD" id="cd13999">
    <property type="entry name" value="STKc_MAP3K-like"/>
    <property type="match status" value="1"/>
</dbReference>
<dbReference type="Pfam" id="PF07714">
    <property type="entry name" value="PK_Tyr_Ser-Thr"/>
    <property type="match status" value="1"/>
</dbReference>
<evidence type="ECO:0000256" key="4">
    <source>
        <dbReference type="ARBA" id="ARBA00022840"/>
    </source>
</evidence>
<protein>
    <recommendedName>
        <fullName evidence="6">Protein kinase domain-containing protein</fullName>
    </recommendedName>
</protein>
<evidence type="ECO:0000256" key="5">
    <source>
        <dbReference type="SAM" id="MobiDB-lite"/>
    </source>
</evidence>
<proteinExistence type="predicted"/>
<accession>A0A427YW58</accession>
<keyword evidence="2" id="KW-0547">Nucleotide-binding</keyword>
<dbReference type="Proteomes" id="UP000279259">
    <property type="component" value="Unassembled WGS sequence"/>
</dbReference>
<feature type="compositionally biased region" description="Low complexity" evidence="5">
    <location>
        <begin position="646"/>
        <end position="657"/>
    </location>
</feature>
<evidence type="ECO:0000313" key="8">
    <source>
        <dbReference type="Proteomes" id="UP000279259"/>
    </source>
</evidence>
<keyword evidence="3" id="KW-0418">Kinase</keyword>
<feature type="region of interest" description="Disordered" evidence="5">
    <location>
        <begin position="229"/>
        <end position="612"/>
    </location>
</feature>
<dbReference type="InterPro" id="IPR000719">
    <property type="entry name" value="Prot_kinase_dom"/>
</dbReference>
<dbReference type="Gene3D" id="1.10.510.10">
    <property type="entry name" value="Transferase(Phosphotransferase) domain 1"/>
    <property type="match status" value="1"/>
</dbReference>
<feature type="compositionally biased region" description="Low complexity" evidence="5">
    <location>
        <begin position="313"/>
        <end position="343"/>
    </location>
</feature>
<feature type="compositionally biased region" description="Low complexity" evidence="5">
    <location>
        <begin position="456"/>
        <end position="467"/>
    </location>
</feature>
<feature type="region of interest" description="Disordered" evidence="5">
    <location>
        <begin position="1"/>
        <end position="128"/>
    </location>
</feature>
<dbReference type="GO" id="GO:0004674">
    <property type="term" value="F:protein serine/threonine kinase activity"/>
    <property type="evidence" value="ECO:0007669"/>
    <property type="project" value="TreeGrafter"/>
</dbReference>
<keyword evidence="8" id="KW-1185">Reference proteome</keyword>
<feature type="compositionally biased region" description="Basic and acidic residues" evidence="5">
    <location>
        <begin position="472"/>
        <end position="481"/>
    </location>
</feature>
<gene>
    <name evidence="7" type="ORF">EHS25_000460</name>
</gene>
<sequence length="994" mass="109867">MASPLKSKLSITGLRHAPKRRRLGSSGLSVSQAIQIDSDDDEDSGAASPVESRARRVAHPLSSEVGQQMINRSRSRRSDGANLRAEGGKANAVFGSSDGSSPRKRKRSDRGLGLESDGDSSWVEVDEDEEEPEFIAESDQHLLADAPAYALHRLRKAELIRLWKVAGMWDTPEDEGDSIISTEDEDDDKGMAKKELVDGLIAARKPNSARLISPLPSPRHLDSAIDLNRVTLSPSPSSGGRLTPRNDTDATPRAVPRTRSKTRNRLIDGTPMRSAPRRIVNGKSRNGMFRVRSKSMGGDRDGRKARFGDDVKSPAAALAKSSTTSSAYTTTDTSPPADPIPRQTPRRTRRPAEPRGFTPARRLQQTTKVTFDGKTSSADDERDDGEETGRSTDDEAMEPTPLIRRLRPRRDRLSFVQDPSAELEADGEEEDEEAEIESPGPSRIRRRDSKPSSDMSLRLESRSLPSRGAKAKALEALHDGMDVDEQPDAATEVGDDESPRSGPLTRSQLRHMATTPPSSQTKRSRRASRASLMSIDVPDSASTLTTLPSIDSASEEEATLRTTRSGKSFGVMQTRKSRLRQEAIDDPDMEVDEEEDDEDDDEDESFEAGEDELVQLCEARGIEVGGTKPQLAKALLDWRDEQQAETKSTSSTSTAKPPSVPPKLVHAVASHKHVPGKTTPVLLRDHIHATDPATPPPSDESRHIGEAELNFDLAELGLEDSIIKPGQLQKLERIGSGGFKDVYVGKYKGRKVAVSEFREHLMDIRELKLLAEFSHPNIVKFRGICIPEDASQVPCMLVSELCENGDLFDYIRNVPCPSLKRVLGLMLDIARGLEYLHTRRPAIIHRDCKSSNILITRAGVAKVGDFGLARVKRSTRSMIRSLVGTVNWQAPELWHPAPRYDYKVDVFSAAMVYWEMLSGWGTGDKKYPWEGHNEHYIYDAVGTKQRRPSVAGLRKHWGDEPVNLLERMWHQDPGERPTMSDVVADLESLIAECN</sequence>
<reference evidence="7 8" key="1">
    <citation type="submission" date="2018-11" db="EMBL/GenBank/DDBJ databases">
        <title>Genome sequence of Saitozyma podzolica DSM 27192.</title>
        <authorList>
            <person name="Aliyu H."/>
            <person name="Gorte O."/>
            <person name="Ochsenreither K."/>
        </authorList>
    </citation>
    <scope>NUCLEOTIDE SEQUENCE [LARGE SCALE GENOMIC DNA]</scope>
    <source>
        <strain evidence="7 8">DSM 27192</strain>
    </source>
</reference>
<dbReference type="PANTHER" id="PTHR44329">
    <property type="entry name" value="SERINE/THREONINE-PROTEIN KINASE TNNI3K-RELATED"/>
    <property type="match status" value="1"/>
</dbReference>
<evidence type="ECO:0000313" key="7">
    <source>
        <dbReference type="EMBL" id="RSH95373.1"/>
    </source>
</evidence>